<reference evidence="3" key="1">
    <citation type="journal article" date="2014" name="Int. J. Syst. Evol. Microbiol.">
        <title>Complete genome of a new Firmicutes species belonging to the dominant human colonic microbiota ('Ruminococcus bicirculans') reveals two chromosomes and a selective capacity to utilize plant glucans.</title>
        <authorList>
            <consortium name="NISC Comparative Sequencing Program"/>
            <person name="Wegmann U."/>
            <person name="Louis P."/>
            <person name="Goesmann A."/>
            <person name="Henrissat B."/>
            <person name="Duncan S.H."/>
            <person name="Flint H.J."/>
        </authorList>
    </citation>
    <scope>NUCLEOTIDE SEQUENCE</scope>
    <source>
        <strain evidence="3">CECT 7184</strain>
    </source>
</reference>
<sequence length="246" mass="26306">MKKIFLSFAALALVAVGTVSCGGDDSSPVKPTTDTPTTDTPTTDNPSTDTPTPGASGKFTYDGSEYQLDNQYFLLHGNDAGSPLVVNAGTVDAPEYVSYWIGVAYNTEDVATAPHYYQFTFTMPVEQSGEGFTILFPNEVEDITPLGIYAELDLEPLDLTGVNAAGITFNSFVYTESEMTTNNASVFGVGESALISHQFNGEFLGISVRPLLDAAAKGSKVNYRMAAPKNLKSVNEIKNLKVQLAK</sequence>
<evidence type="ECO:0000256" key="2">
    <source>
        <dbReference type="SAM" id="SignalP"/>
    </source>
</evidence>
<feature type="chain" id="PRO_5045032504" description="Lipoprotein" evidence="2">
    <location>
        <begin position="22"/>
        <end position="246"/>
    </location>
</feature>
<evidence type="ECO:0000313" key="3">
    <source>
        <dbReference type="EMBL" id="MDN3708281.1"/>
    </source>
</evidence>
<protein>
    <recommendedName>
        <fullName evidence="6">Lipoprotein</fullName>
    </recommendedName>
</protein>
<reference evidence="5" key="2">
    <citation type="journal article" date="2019" name="Int. J. Syst. Evol. Microbiol.">
        <title>The Global Catalogue of Microorganisms (GCM) 10K type strain sequencing project: providing services to taxonomists for standard genome sequencing and annotation.</title>
        <authorList>
            <consortium name="The Broad Institute Genomics Platform"/>
            <consortium name="The Broad Institute Genome Sequencing Center for Infectious Disease"/>
            <person name="Wu L."/>
            <person name="Ma J."/>
        </authorList>
    </citation>
    <scope>NUCLEOTIDE SEQUENCE [LARGE SCALE GENOMIC DNA]</scope>
    <source>
        <strain evidence="5">CECT 7184</strain>
    </source>
</reference>
<feature type="region of interest" description="Disordered" evidence="1">
    <location>
        <begin position="20"/>
        <end position="59"/>
    </location>
</feature>
<feature type="compositionally biased region" description="Low complexity" evidence="1">
    <location>
        <begin position="24"/>
        <end position="53"/>
    </location>
</feature>
<dbReference type="EMBL" id="JAUFQU010000029">
    <property type="protein sequence ID" value="MDN3709295.1"/>
    <property type="molecule type" value="Genomic_DNA"/>
</dbReference>
<feature type="signal peptide" evidence="2">
    <location>
        <begin position="1"/>
        <end position="21"/>
    </location>
</feature>
<evidence type="ECO:0000313" key="5">
    <source>
        <dbReference type="Proteomes" id="UP001242368"/>
    </source>
</evidence>
<keyword evidence="2" id="KW-0732">Signal</keyword>
<dbReference type="Proteomes" id="UP001242368">
    <property type="component" value="Unassembled WGS sequence"/>
</dbReference>
<dbReference type="PROSITE" id="PS51257">
    <property type="entry name" value="PROKAR_LIPOPROTEIN"/>
    <property type="match status" value="1"/>
</dbReference>
<gene>
    <name evidence="3" type="ORF">QW060_14340</name>
    <name evidence="4" type="ORF">QW060_19950</name>
</gene>
<organism evidence="3 5">
    <name type="scientific">Paenimyroides ceti</name>
    <dbReference type="NCBI Taxonomy" id="395087"/>
    <lineage>
        <taxon>Bacteria</taxon>
        <taxon>Pseudomonadati</taxon>
        <taxon>Bacteroidota</taxon>
        <taxon>Flavobacteriia</taxon>
        <taxon>Flavobacteriales</taxon>
        <taxon>Flavobacteriaceae</taxon>
        <taxon>Paenimyroides</taxon>
    </lineage>
</organism>
<keyword evidence="5" id="KW-1185">Reference proteome</keyword>
<name>A0ABT8CVZ5_9FLAO</name>
<accession>A0ABT8CVZ5</accession>
<reference evidence="3" key="3">
    <citation type="submission" date="2023-06" db="EMBL/GenBank/DDBJ databases">
        <authorList>
            <person name="Lucena T."/>
            <person name="Sun Q."/>
        </authorList>
    </citation>
    <scope>NUCLEOTIDE SEQUENCE</scope>
    <source>
        <strain evidence="3">CECT 7184</strain>
    </source>
</reference>
<evidence type="ECO:0008006" key="6">
    <source>
        <dbReference type="Google" id="ProtNLM"/>
    </source>
</evidence>
<dbReference type="RefSeq" id="WP_290364154.1">
    <property type="nucleotide sequence ID" value="NZ_JAUFQU010000001.1"/>
</dbReference>
<proteinExistence type="predicted"/>
<evidence type="ECO:0000256" key="1">
    <source>
        <dbReference type="SAM" id="MobiDB-lite"/>
    </source>
</evidence>
<evidence type="ECO:0000313" key="4">
    <source>
        <dbReference type="EMBL" id="MDN3709295.1"/>
    </source>
</evidence>
<comment type="caution">
    <text evidence="3">The sequence shown here is derived from an EMBL/GenBank/DDBJ whole genome shotgun (WGS) entry which is preliminary data.</text>
</comment>
<dbReference type="EMBL" id="JAUFQU010000001">
    <property type="protein sequence ID" value="MDN3708281.1"/>
    <property type="molecule type" value="Genomic_DNA"/>
</dbReference>